<organism evidence="4 5">
    <name type="scientific">Chitinophaga polysaccharea</name>
    <dbReference type="NCBI Taxonomy" id="1293035"/>
    <lineage>
        <taxon>Bacteria</taxon>
        <taxon>Pseudomonadati</taxon>
        <taxon>Bacteroidota</taxon>
        <taxon>Chitinophagia</taxon>
        <taxon>Chitinophagales</taxon>
        <taxon>Chitinophagaceae</taxon>
        <taxon>Chitinophaga</taxon>
    </lineage>
</organism>
<dbReference type="AlphaFoldDB" id="A0A561PC71"/>
<proteinExistence type="predicted"/>
<evidence type="ECO:0000313" key="4">
    <source>
        <dbReference type="EMBL" id="TWF35722.1"/>
    </source>
</evidence>
<dbReference type="PROSITE" id="PS50110">
    <property type="entry name" value="RESPONSE_REGULATORY"/>
    <property type="match status" value="1"/>
</dbReference>
<dbReference type="EMBL" id="VIWO01000008">
    <property type="protein sequence ID" value="TWF35722.1"/>
    <property type="molecule type" value="Genomic_DNA"/>
</dbReference>
<dbReference type="RefSeq" id="WP_145672913.1">
    <property type="nucleotide sequence ID" value="NZ_VIWO01000008.1"/>
</dbReference>
<dbReference type="InterPro" id="IPR001789">
    <property type="entry name" value="Sig_transdc_resp-reg_receiver"/>
</dbReference>
<dbReference type="InterPro" id="IPR046947">
    <property type="entry name" value="LytR-like"/>
</dbReference>
<dbReference type="GO" id="GO:0000156">
    <property type="term" value="F:phosphorelay response regulator activity"/>
    <property type="evidence" value="ECO:0007669"/>
    <property type="project" value="InterPro"/>
</dbReference>
<dbReference type="Pfam" id="PF04397">
    <property type="entry name" value="LytTR"/>
    <property type="match status" value="1"/>
</dbReference>
<accession>A0A561PC71</accession>
<dbReference type="PANTHER" id="PTHR37299:SF1">
    <property type="entry name" value="STAGE 0 SPORULATION PROTEIN A HOMOLOG"/>
    <property type="match status" value="1"/>
</dbReference>
<keyword evidence="5" id="KW-1185">Reference proteome</keyword>
<dbReference type="SMART" id="SM00850">
    <property type="entry name" value="LytTR"/>
    <property type="match status" value="1"/>
</dbReference>
<dbReference type="Gene3D" id="2.40.50.1020">
    <property type="entry name" value="LytTr DNA-binding domain"/>
    <property type="match status" value="1"/>
</dbReference>
<evidence type="ECO:0000256" key="1">
    <source>
        <dbReference type="PROSITE-ProRule" id="PRU00169"/>
    </source>
</evidence>
<dbReference type="Pfam" id="PF00072">
    <property type="entry name" value="Response_reg"/>
    <property type="match status" value="1"/>
</dbReference>
<dbReference type="Proteomes" id="UP000320811">
    <property type="component" value="Unassembled WGS sequence"/>
</dbReference>
<dbReference type="InterPro" id="IPR007492">
    <property type="entry name" value="LytTR_DNA-bd_dom"/>
</dbReference>
<dbReference type="PROSITE" id="PS50930">
    <property type="entry name" value="HTH_LYTTR"/>
    <property type="match status" value="1"/>
</dbReference>
<feature type="modified residue" description="4-aspartylphosphate" evidence="1">
    <location>
        <position position="53"/>
    </location>
</feature>
<sequence length="245" mass="28312">MTIYILEDEKNILKHIMALVSDIPYLQVVGYSADVAKAVTEIPQLQPELILADIQLKDGNSFSLFNKINVESSQIIFITAYDQYAIQALNLGAFAYLLKPIETNIFNETVDRCFKKTEEHKFNRQQLELSSNYYKGDTRPRKIALKNFKFTQIVPIEDILYCKSDKGYTTFLLKDGSSVLVSKILKDYEPLLPTDTFIRCHQSYLVNGNYISKYFKDGYLEMLTGDKVPVSDRKRDIVQEFIERL</sequence>
<evidence type="ECO:0000313" key="5">
    <source>
        <dbReference type="Proteomes" id="UP000320811"/>
    </source>
</evidence>
<evidence type="ECO:0000259" key="3">
    <source>
        <dbReference type="PROSITE" id="PS50930"/>
    </source>
</evidence>
<name>A0A561PC71_9BACT</name>
<keyword evidence="1" id="KW-0597">Phosphoprotein</keyword>
<dbReference type="Gene3D" id="3.40.50.2300">
    <property type="match status" value="1"/>
</dbReference>
<feature type="domain" description="HTH LytTR-type" evidence="3">
    <location>
        <begin position="153"/>
        <end position="244"/>
    </location>
</feature>
<evidence type="ECO:0000259" key="2">
    <source>
        <dbReference type="PROSITE" id="PS50110"/>
    </source>
</evidence>
<gene>
    <name evidence="4" type="ORF">FHW36_10878</name>
</gene>
<reference evidence="4 5" key="1">
    <citation type="submission" date="2019-06" db="EMBL/GenBank/DDBJ databases">
        <title>Sorghum-associated microbial communities from plants grown in Nebraska, USA.</title>
        <authorList>
            <person name="Schachtman D."/>
        </authorList>
    </citation>
    <scope>NUCLEOTIDE SEQUENCE [LARGE SCALE GENOMIC DNA]</scope>
    <source>
        <strain evidence="4 5">1209</strain>
    </source>
</reference>
<dbReference type="SMART" id="SM00448">
    <property type="entry name" value="REC"/>
    <property type="match status" value="1"/>
</dbReference>
<dbReference type="InterPro" id="IPR011006">
    <property type="entry name" value="CheY-like_superfamily"/>
</dbReference>
<dbReference type="GO" id="GO:0003677">
    <property type="term" value="F:DNA binding"/>
    <property type="evidence" value="ECO:0007669"/>
    <property type="project" value="InterPro"/>
</dbReference>
<dbReference type="SUPFAM" id="SSF52172">
    <property type="entry name" value="CheY-like"/>
    <property type="match status" value="1"/>
</dbReference>
<feature type="domain" description="Response regulatory" evidence="2">
    <location>
        <begin position="2"/>
        <end position="114"/>
    </location>
</feature>
<comment type="caution">
    <text evidence="4">The sequence shown here is derived from an EMBL/GenBank/DDBJ whole genome shotgun (WGS) entry which is preliminary data.</text>
</comment>
<dbReference type="PANTHER" id="PTHR37299">
    <property type="entry name" value="TRANSCRIPTIONAL REGULATOR-RELATED"/>
    <property type="match status" value="1"/>
</dbReference>
<dbReference type="OrthoDB" id="1646880at2"/>
<protein>
    <submittedName>
        <fullName evidence="4">LytTR family two component transcriptional regulator</fullName>
    </submittedName>
</protein>